<accession>A0A4S8LPD1</accession>
<evidence type="ECO:0008006" key="4">
    <source>
        <dbReference type="Google" id="ProtNLM"/>
    </source>
</evidence>
<evidence type="ECO:0000313" key="2">
    <source>
        <dbReference type="EMBL" id="THU91246.1"/>
    </source>
</evidence>
<evidence type="ECO:0000313" key="3">
    <source>
        <dbReference type="Proteomes" id="UP000297245"/>
    </source>
</evidence>
<dbReference type="EMBL" id="ML179311">
    <property type="protein sequence ID" value="THU91246.1"/>
    <property type="molecule type" value="Genomic_DNA"/>
</dbReference>
<feature type="signal peptide" evidence="1">
    <location>
        <begin position="1"/>
        <end position="24"/>
    </location>
</feature>
<feature type="chain" id="PRO_5020344345" description="Hydrophobin" evidence="1">
    <location>
        <begin position="25"/>
        <end position="72"/>
    </location>
</feature>
<dbReference type="AlphaFoldDB" id="A0A4S8LPD1"/>
<proteinExistence type="predicted"/>
<keyword evidence="1" id="KW-0732">Signal</keyword>
<evidence type="ECO:0000256" key="1">
    <source>
        <dbReference type="SAM" id="SignalP"/>
    </source>
</evidence>
<name>A0A4S8LPD1_DENBC</name>
<reference evidence="2 3" key="1">
    <citation type="journal article" date="2019" name="Nat. Ecol. Evol.">
        <title>Megaphylogeny resolves global patterns of mushroom evolution.</title>
        <authorList>
            <person name="Varga T."/>
            <person name="Krizsan K."/>
            <person name="Foldi C."/>
            <person name="Dima B."/>
            <person name="Sanchez-Garcia M."/>
            <person name="Sanchez-Ramirez S."/>
            <person name="Szollosi G.J."/>
            <person name="Szarkandi J.G."/>
            <person name="Papp V."/>
            <person name="Albert L."/>
            <person name="Andreopoulos W."/>
            <person name="Angelini C."/>
            <person name="Antonin V."/>
            <person name="Barry K.W."/>
            <person name="Bougher N.L."/>
            <person name="Buchanan P."/>
            <person name="Buyck B."/>
            <person name="Bense V."/>
            <person name="Catcheside P."/>
            <person name="Chovatia M."/>
            <person name="Cooper J."/>
            <person name="Damon W."/>
            <person name="Desjardin D."/>
            <person name="Finy P."/>
            <person name="Geml J."/>
            <person name="Haridas S."/>
            <person name="Hughes K."/>
            <person name="Justo A."/>
            <person name="Karasinski D."/>
            <person name="Kautmanova I."/>
            <person name="Kiss B."/>
            <person name="Kocsube S."/>
            <person name="Kotiranta H."/>
            <person name="LaButti K.M."/>
            <person name="Lechner B.E."/>
            <person name="Liimatainen K."/>
            <person name="Lipzen A."/>
            <person name="Lukacs Z."/>
            <person name="Mihaltcheva S."/>
            <person name="Morgado L.N."/>
            <person name="Niskanen T."/>
            <person name="Noordeloos M.E."/>
            <person name="Ohm R.A."/>
            <person name="Ortiz-Santana B."/>
            <person name="Ovrebo C."/>
            <person name="Racz N."/>
            <person name="Riley R."/>
            <person name="Savchenko A."/>
            <person name="Shiryaev A."/>
            <person name="Soop K."/>
            <person name="Spirin V."/>
            <person name="Szebenyi C."/>
            <person name="Tomsovsky M."/>
            <person name="Tulloss R.E."/>
            <person name="Uehling J."/>
            <person name="Grigoriev I.V."/>
            <person name="Vagvolgyi C."/>
            <person name="Papp T."/>
            <person name="Martin F.M."/>
            <person name="Miettinen O."/>
            <person name="Hibbett D.S."/>
            <person name="Nagy L.G."/>
        </authorList>
    </citation>
    <scope>NUCLEOTIDE SEQUENCE [LARGE SCALE GENOMIC DNA]</scope>
    <source>
        <strain evidence="2 3">CBS 962.96</strain>
    </source>
</reference>
<sequence length="72" mass="7654">MYAPKLFTTVTSILLLLNFAGVNAQSCVTDDDGPGDFICCERSIDSDDPNAKTDAALQLSTSPVLDLQSLES</sequence>
<feature type="non-terminal residue" evidence="2">
    <location>
        <position position="72"/>
    </location>
</feature>
<gene>
    <name evidence="2" type="ORF">K435DRAFT_780823</name>
</gene>
<organism evidence="2 3">
    <name type="scientific">Dendrothele bispora (strain CBS 962.96)</name>
    <dbReference type="NCBI Taxonomy" id="1314807"/>
    <lineage>
        <taxon>Eukaryota</taxon>
        <taxon>Fungi</taxon>
        <taxon>Dikarya</taxon>
        <taxon>Basidiomycota</taxon>
        <taxon>Agaricomycotina</taxon>
        <taxon>Agaricomycetes</taxon>
        <taxon>Agaricomycetidae</taxon>
        <taxon>Agaricales</taxon>
        <taxon>Agaricales incertae sedis</taxon>
        <taxon>Dendrothele</taxon>
    </lineage>
</organism>
<keyword evidence="3" id="KW-1185">Reference proteome</keyword>
<dbReference type="Proteomes" id="UP000297245">
    <property type="component" value="Unassembled WGS sequence"/>
</dbReference>
<protein>
    <recommendedName>
        <fullName evidence="4">Hydrophobin</fullName>
    </recommendedName>
</protein>